<dbReference type="AlphaFoldDB" id="A0A6B2R3G9"/>
<gene>
    <name evidence="5" type="ORF">G3I67_13555</name>
</gene>
<reference evidence="5" key="1">
    <citation type="submission" date="2020-02" db="EMBL/GenBank/DDBJ databases">
        <authorList>
            <person name="Chen W.-M."/>
        </authorList>
    </citation>
    <scope>NUCLEOTIDE SEQUENCE</scope>
    <source>
        <strain evidence="5">NBD-18</strain>
    </source>
</reference>
<dbReference type="InterPro" id="IPR036249">
    <property type="entry name" value="Thioredoxin-like_sf"/>
</dbReference>
<dbReference type="PANTHER" id="PTHR42852">
    <property type="entry name" value="THIOL:DISULFIDE INTERCHANGE PROTEIN DSBE"/>
    <property type="match status" value="1"/>
</dbReference>
<evidence type="ECO:0000259" key="4">
    <source>
        <dbReference type="PROSITE" id="PS51352"/>
    </source>
</evidence>
<dbReference type="InterPro" id="IPR013740">
    <property type="entry name" value="Redoxin"/>
</dbReference>
<comment type="subcellular location">
    <subcellularLocation>
        <location evidence="1">Cell envelope</location>
    </subcellularLocation>
</comment>
<dbReference type="InterPro" id="IPR013766">
    <property type="entry name" value="Thioredoxin_domain"/>
</dbReference>
<sequence length="187" mass="20151">MNRRTLILGATGLGAIGLTGWLAYRETSKSAPPANRSLKSSAPNKTELDVAGFLATILPDLQGKDQPIKSFLGKPLVVNFWATWCAPCVQEMPILEEISKSRTDIQFIGIGIDTADNMRQFVAKVQVNYPLLVAGHSGISLVRALGNTSGGLPFTVMFDANGTMIDTILGQIDSADLTRKINDLFTK</sequence>
<dbReference type="PANTHER" id="PTHR42852:SF13">
    <property type="entry name" value="PROTEIN DIPZ"/>
    <property type="match status" value="1"/>
</dbReference>
<dbReference type="GO" id="GO:0017004">
    <property type="term" value="P:cytochrome complex assembly"/>
    <property type="evidence" value="ECO:0007669"/>
    <property type="project" value="UniProtKB-KW"/>
</dbReference>
<dbReference type="PROSITE" id="PS51352">
    <property type="entry name" value="THIOREDOXIN_2"/>
    <property type="match status" value="1"/>
</dbReference>
<protein>
    <submittedName>
        <fullName evidence="5">TlpA family protein disulfide reductase</fullName>
    </submittedName>
</protein>
<evidence type="ECO:0000256" key="1">
    <source>
        <dbReference type="ARBA" id="ARBA00004196"/>
    </source>
</evidence>
<evidence type="ECO:0000256" key="3">
    <source>
        <dbReference type="ARBA" id="ARBA00023284"/>
    </source>
</evidence>
<dbReference type="SUPFAM" id="SSF52833">
    <property type="entry name" value="Thioredoxin-like"/>
    <property type="match status" value="1"/>
</dbReference>
<name>A0A6B2R3G9_9BURK</name>
<dbReference type="GO" id="GO:0030313">
    <property type="term" value="C:cell envelope"/>
    <property type="evidence" value="ECO:0007669"/>
    <property type="project" value="UniProtKB-SubCell"/>
</dbReference>
<accession>A0A6B2R3G9</accession>
<dbReference type="EMBL" id="JAAGRN010000010">
    <property type="protein sequence ID" value="NDY84254.1"/>
    <property type="molecule type" value="Genomic_DNA"/>
</dbReference>
<dbReference type="Gene3D" id="3.40.30.10">
    <property type="entry name" value="Glutaredoxin"/>
    <property type="match status" value="1"/>
</dbReference>
<dbReference type="RefSeq" id="WP_163656066.1">
    <property type="nucleotide sequence ID" value="NZ_JAAGRN010000010.1"/>
</dbReference>
<dbReference type="GO" id="GO:0015036">
    <property type="term" value="F:disulfide oxidoreductase activity"/>
    <property type="evidence" value="ECO:0007669"/>
    <property type="project" value="UniProtKB-ARBA"/>
</dbReference>
<organism evidence="5">
    <name type="scientific">Sheuella amnicola</name>
    <dbReference type="NCBI Taxonomy" id="2707330"/>
    <lineage>
        <taxon>Bacteria</taxon>
        <taxon>Pseudomonadati</taxon>
        <taxon>Pseudomonadota</taxon>
        <taxon>Betaproteobacteria</taxon>
        <taxon>Burkholderiales</taxon>
        <taxon>Alcaligenaceae</taxon>
        <taxon>Sheuella</taxon>
    </lineage>
</organism>
<feature type="domain" description="Thioredoxin" evidence="4">
    <location>
        <begin position="36"/>
        <end position="186"/>
    </location>
</feature>
<evidence type="ECO:0000313" key="5">
    <source>
        <dbReference type="EMBL" id="NDY84254.1"/>
    </source>
</evidence>
<comment type="caution">
    <text evidence="5">The sequence shown here is derived from an EMBL/GenBank/DDBJ whole genome shotgun (WGS) entry which is preliminary data.</text>
</comment>
<evidence type="ECO:0000256" key="2">
    <source>
        <dbReference type="ARBA" id="ARBA00022748"/>
    </source>
</evidence>
<dbReference type="Pfam" id="PF08534">
    <property type="entry name" value="Redoxin"/>
    <property type="match status" value="1"/>
</dbReference>
<dbReference type="CDD" id="cd02966">
    <property type="entry name" value="TlpA_like_family"/>
    <property type="match status" value="1"/>
</dbReference>
<proteinExistence type="predicted"/>
<keyword evidence="3" id="KW-0676">Redox-active center</keyword>
<dbReference type="InterPro" id="IPR050553">
    <property type="entry name" value="Thioredoxin_ResA/DsbE_sf"/>
</dbReference>
<dbReference type="PROSITE" id="PS00194">
    <property type="entry name" value="THIOREDOXIN_1"/>
    <property type="match status" value="1"/>
</dbReference>
<keyword evidence="2" id="KW-0201">Cytochrome c-type biogenesis</keyword>
<dbReference type="InterPro" id="IPR017937">
    <property type="entry name" value="Thioredoxin_CS"/>
</dbReference>